<dbReference type="AlphaFoldDB" id="A0A7Z2GLM7"/>
<evidence type="ECO:0000313" key="2">
    <source>
        <dbReference type="Proteomes" id="UP000433577"/>
    </source>
</evidence>
<protein>
    <submittedName>
        <fullName evidence="1">DUF3562 domain-containing protein</fullName>
    </submittedName>
</protein>
<dbReference type="Proteomes" id="UP000433577">
    <property type="component" value="Chromosome 2"/>
</dbReference>
<dbReference type="Gene3D" id="1.10.8.1060">
    <property type="entry name" value="Corynebacterium glutamicum thioredoxin-dependent arsenate reductase, N-terminal domain"/>
    <property type="match status" value="1"/>
</dbReference>
<keyword evidence="2" id="KW-1185">Reference proteome</keyword>
<dbReference type="Pfam" id="PF12085">
    <property type="entry name" value="DUF3562"/>
    <property type="match status" value="1"/>
</dbReference>
<dbReference type="NCBIfam" id="NF046112">
    <property type="entry name" value="MSMEG_6209_Nter"/>
    <property type="match status" value="1"/>
</dbReference>
<reference evidence="1 2" key="1">
    <citation type="submission" date="2019-12" db="EMBL/GenBank/DDBJ databases">
        <title>Paraburkholderia acidiphila 7Q-K02 sp. nov and Paraburkholderia acidisoli DHF22 sp. nov., two strains isolated from forest soil.</title>
        <authorList>
            <person name="Gao Z."/>
            <person name="Qiu L."/>
        </authorList>
    </citation>
    <scope>NUCLEOTIDE SEQUENCE [LARGE SCALE GENOMIC DNA]</scope>
    <source>
        <strain evidence="1 2">DHF22</strain>
    </source>
</reference>
<dbReference type="RefSeq" id="WP_158953179.1">
    <property type="nucleotide sequence ID" value="NZ_CP046914.1"/>
</dbReference>
<proteinExistence type="predicted"/>
<accession>A0A7Z2GLM7</accession>
<dbReference type="EMBL" id="CP046914">
    <property type="protein sequence ID" value="QGZ64077.1"/>
    <property type="molecule type" value="Genomic_DNA"/>
</dbReference>
<dbReference type="InterPro" id="IPR021945">
    <property type="entry name" value="DUF3562"/>
</dbReference>
<sequence>MPQTQDLSQIVHSIAEETNTPEETVARIYADALDEYRAQARIQDYLPLFAARKVRAALRQKPH</sequence>
<gene>
    <name evidence="1" type="ORF">FAZ98_20275</name>
</gene>
<evidence type="ECO:0000313" key="1">
    <source>
        <dbReference type="EMBL" id="QGZ64077.1"/>
    </source>
</evidence>
<organism evidence="1 2">
    <name type="scientific">Paraburkholderia acidisoli</name>
    <dbReference type="NCBI Taxonomy" id="2571748"/>
    <lineage>
        <taxon>Bacteria</taxon>
        <taxon>Pseudomonadati</taxon>
        <taxon>Pseudomonadota</taxon>
        <taxon>Betaproteobacteria</taxon>
        <taxon>Burkholderiales</taxon>
        <taxon>Burkholderiaceae</taxon>
        <taxon>Paraburkholderia</taxon>
    </lineage>
</organism>
<dbReference type="OrthoDB" id="8926668at2"/>
<dbReference type="KEGG" id="pacs:FAZ98_20275"/>
<name>A0A7Z2GLM7_9BURK</name>